<keyword evidence="1" id="KW-0732">Signal</keyword>
<feature type="chain" id="PRO_5030917414" evidence="1">
    <location>
        <begin position="21"/>
        <end position="407"/>
    </location>
</feature>
<comment type="caution">
    <text evidence="2">The sequence shown here is derived from an EMBL/GenBank/DDBJ whole genome shotgun (WGS) entry which is preliminary data.</text>
</comment>
<evidence type="ECO:0000256" key="1">
    <source>
        <dbReference type="SAM" id="SignalP"/>
    </source>
</evidence>
<reference evidence="2 3" key="1">
    <citation type="submission" date="2020-04" db="EMBL/GenBank/DDBJ databases">
        <title>Flammeovirga sp. SR4, a novel species isolated from seawater.</title>
        <authorList>
            <person name="Wang X."/>
        </authorList>
    </citation>
    <scope>NUCLEOTIDE SEQUENCE [LARGE SCALE GENOMIC DNA]</scope>
    <source>
        <strain evidence="2 3">ATCC 23126</strain>
    </source>
</reference>
<protein>
    <submittedName>
        <fullName evidence="2">PorT family protein</fullName>
    </submittedName>
</protein>
<dbReference type="EMBL" id="JABANE010000025">
    <property type="protein sequence ID" value="NME68556.1"/>
    <property type="molecule type" value="Genomic_DNA"/>
</dbReference>
<evidence type="ECO:0000313" key="3">
    <source>
        <dbReference type="Proteomes" id="UP000576082"/>
    </source>
</evidence>
<feature type="signal peptide" evidence="1">
    <location>
        <begin position="1"/>
        <end position="20"/>
    </location>
</feature>
<keyword evidence="3" id="KW-1185">Reference proteome</keyword>
<organism evidence="2 3">
    <name type="scientific">Flammeovirga aprica JL-4</name>
    <dbReference type="NCBI Taxonomy" id="694437"/>
    <lineage>
        <taxon>Bacteria</taxon>
        <taxon>Pseudomonadati</taxon>
        <taxon>Bacteroidota</taxon>
        <taxon>Cytophagia</taxon>
        <taxon>Cytophagales</taxon>
        <taxon>Flammeovirgaceae</taxon>
        <taxon>Flammeovirga</taxon>
    </lineage>
</organism>
<dbReference type="Proteomes" id="UP000576082">
    <property type="component" value="Unassembled WGS sequence"/>
</dbReference>
<proteinExistence type="predicted"/>
<accession>A0A7X9P2V9</accession>
<name>A0A7X9P2V9_9BACT</name>
<dbReference type="AlphaFoldDB" id="A0A7X9P2V9"/>
<evidence type="ECO:0000313" key="2">
    <source>
        <dbReference type="EMBL" id="NME68556.1"/>
    </source>
</evidence>
<dbReference type="RefSeq" id="WP_169656857.1">
    <property type="nucleotide sequence ID" value="NZ_JABANE010000025.1"/>
</dbReference>
<sequence length="407" mass="47536">MAKFFYSFIISILLTFSAFAQINFEKGYVINNNDEKLECFIKNVEWAQNPKKIEYQLSQNSEVKTGSLEDLKSFGIEGEFKYIKETVQIDQSSNNLANLKKQRDPFFKEETVFLKVMLEGKASLYQYKDNKVLRFFLQLEGKEIEPLVYKRYKSNDKIAHNSYYKQQLYLNLRTNNITIADVENIDYTLRKIKPVIQKFNGNTLSNTKDYTAKKKKNSFHISAKLGLSNNGLHIKNSNSSKGIKFDNQINFRVGADFEYILPYNKNKWGLHIEPTYQTFTGDKSQQTTDVVGRIINYSVKYSSIELPVGVRYYSYLNENLKLYFGIAYIFDYSFNSEITFKRADSSDLYDPLKINSRRNVAFSLGVKVSDRFIGELKYYTNKNLLGNYLYWQAEYNSIAFTVGYTIF</sequence>
<gene>
    <name evidence="2" type="ORF">HHU12_11350</name>
</gene>